<keyword evidence="2" id="KW-1185">Reference proteome</keyword>
<evidence type="ECO:0000313" key="2">
    <source>
        <dbReference type="Proteomes" id="UP000226236"/>
    </source>
</evidence>
<sequence>MLMIAKHGKLEIKKVRVLQIHKKEKELRVMSKDEILQLVARDTLDIYKGNNPNYALKIVTKNVVTHILLINKETAEIYREFLTNSGMITSLIDLSEYNWEDNPNNYTMSQPIQLNNLG</sequence>
<gene>
    <name evidence="1" type="primary">191</name>
    <name evidence="1" type="ORF">PBI_PBS1_191</name>
</gene>
<accession>A0A223LDH7</accession>
<dbReference type="GeneID" id="40524424"/>
<name>A0A223LDH7_BPPB1</name>
<protein>
    <submittedName>
        <fullName evidence="1">Uncharacterized protein</fullName>
    </submittedName>
</protein>
<proteinExistence type="predicted"/>
<reference evidence="1 2" key="1">
    <citation type="submission" date="2017-06" db="EMBL/GenBank/DDBJ databases">
        <authorList>
            <person name="Russell D.A."/>
            <person name="Jacobs-Sera D."/>
            <person name="Duda R."/>
            <person name="Hatfull G.F."/>
            <person name="Hendrix R.W."/>
        </authorList>
    </citation>
    <scope>NUCLEOTIDE SEQUENCE [LARGE SCALE GENOMIC DNA]</scope>
</reference>
<dbReference type="Proteomes" id="UP000226236">
    <property type="component" value="Segment"/>
</dbReference>
<dbReference type="EMBL" id="MF360957">
    <property type="protein sequence ID" value="ASU00013.1"/>
    <property type="molecule type" value="Genomic_DNA"/>
</dbReference>
<evidence type="ECO:0000313" key="1">
    <source>
        <dbReference type="EMBL" id="ASU00013.1"/>
    </source>
</evidence>
<dbReference type="RefSeq" id="YP_009664392.1">
    <property type="nucleotide sequence ID" value="NC_043027.1"/>
</dbReference>
<organism evidence="1 2">
    <name type="scientific">Bacillus phage PBS1</name>
    <dbReference type="NCBI Taxonomy" id="2884423"/>
    <lineage>
        <taxon>Viruses</taxon>
        <taxon>Duplodnaviria</taxon>
        <taxon>Heunggongvirae</taxon>
        <taxon>Uroviricota</taxon>
        <taxon>Caudoviricetes</taxon>
        <taxon>Takahashivirus</taxon>
        <taxon>Bacillus phage PBS1</taxon>
    </lineage>
</organism>